<protein>
    <recommendedName>
        <fullName evidence="3">GIY-YIG nuclease family protein</fullName>
    </recommendedName>
</protein>
<dbReference type="EMBL" id="BAABHV010000017">
    <property type="protein sequence ID" value="GAA5057763.1"/>
    <property type="molecule type" value="Genomic_DNA"/>
</dbReference>
<evidence type="ECO:0008006" key="3">
    <source>
        <dbReference type="Google" id="ProtNLM"/>
    </source>
</evidence>
<name>A0ABP9KG76_9SPHN</name>
<organism evidence="1 2">
    <name type="scientific">Erythrobacter westpacificensis</name>
    <dbReference type="NCBI Taxonomy" id="1055231"/>
    <lineage>
        <taxon>Bacteria</taxon>
        <taxon>Pseudomonadati</taxon>
        <taxon>Pseudomonadota</taxon>
        <taxon>Alphaproteobacteria</taxon>
        <taxon>Sphingomonadales</taxon>
        <taxon>Erythrobacteraceae</taxon>
        <taxon>Erythrobacter/Porphyrobacter group</taxon>
        <taxon>Erythrobacter</taxon>
    </lineage>
</organism>
<comment type="caution">
    <text evidence="1">The sequence shown here is derived from an EMBL/GenBank/DDBJ whole genome shotgun (WGS) entry which is preliminary data.</text>
</comment>
<keyword evidence="2" id="KW-1185">Reference proteome</keyword>
<accession>A0ABP9KG76</accession>
<dbReference type="Proteomes" id="UP001500518">
    <property type="component" value="Unassembled WGS sequence"/>
</dbReference>
<sequence length="306" mass="34054">MSEPFTLRVFVPSGDPEGTRIVEKMNWTGRGYYVPRDDWENIRNRGELAGPGVYVLLGYEQDEIGNEVPVAYIGQTDSLRLRIDQHDKGKDFWENAMFFLSTNGGLNRAHITWLEWELMAQAVKAKRGRLENGLSHSEPTLSESEKADVRSFLNEMLRLMPVMGVHFFEPAKSIPVAPAASPIAKSVAVPEVVVVPAQPEGFQNAYLDQNAWWAIRIAAKHRDNLKWIAAYQVNPIGAVTHIAEIDHIEPFGDEGKFKLYFKGPATKLAKPIPYGNAPSGAMQGPRYCTKEAFDNAGSVADLVVSQ</sequence>
<proteinExistence type="predicted"/>
<dbReference type="CDD" id="cd10447">
    <property type="entry name" value="GIY-YIG_unchar_2"/>
    <property type="match status" value="1"/>
</dbReference>
<gene>
    <name evidence="1" type="ORF">GCM10023208_23600</name>
</gene>
<evidence type="ECO:0000313" key="1">
    <source>
        <dbReference type="EMBL" id="GAA5057763.1"/>
    </source>
</evidence>
<dbReference type="RefSeq" id="WP_346033262.1">
    <property type="nucleotide sequence ID" value="NZ_BAABHV010000017.1"/>
</dbReference>
<reference evidence="2" key="1">
    <citation type="journal article" date="2019" name="Int. J. Syst. Evol. Microbiol.">
        <title>The Global Catalogue of Microorganisms (GCM) 10K type strain sequencing project: providing services to taxonomists for standard genome sequencing and annotation.</title>
        <authorList>
            <consortium name="The Broad Institute Genomics Platform"/>
            <consortium name="The Broad Institute Genome Sequencing Center for Infectious Disease"/>
            <person name="Wu L."/>
            <person name="Ma J."/>
        </authorList>
    </citation>
    <scope>NUCLEOTIDE SEQUENCE [LARGE SCALE GENOMIC DNA]</scope>
    <source>
        <strain evidence="2">JCM 18014</strain>
    </source>
</reference>
<evidence type="ECO:0000313" key="2">
    <source>
        <dbReference type="Proteomes" id="UP001500518"/>
    </source>
</evidence>